<evidence type="ECO:0000256" key="5">
    <source>
        <dbReference type="SAM" id="MobiDB-lite"/>
    </source>
</evidence>
<feature type="compositionally biased region" description="Polar residues" evidence="5">
    <location>
        <begin position="499"/>
        <end position="531"/>
    </location>
</feature>
<dbReference type="Gene3D" id="1.10.150.60">
    <property type="entry name" value="ARID DNA-binding domain"/>
    <property type="match status" value="1"/>
</dbReference>
<gene>
    <name evidence="8" type="ORF">OKIOD_LOCUS12490</name>
</gene>
<dbReference type="SMART" id="SM00501">
    <property type="entry name" value="BRIGHT"/>
    <property type="match status" value="1"/>
</dbReference>
<keyword evidence="2" id="KW-0805">Transcription regulation</keyword>
<evidence type="ECO:0000259" key="7">
    <source>
        <dbReference type="PROSITE" id="PS51526"/>
    </source>
</evidence>
<evidence type="ECO:0000256" key="1">
    <source>
        <dbReference type="ARBA" id="ARBA00022853"/>
    </source>
</evidence>
<evidence type="ECO:0000313" key="9">
    <source>
        <dbReference type="Proteomes" id="UP001158576"/>
    </source>
</evidence>
<reference evidence="8 9" key="1">
    <citation type="submission" date="2021-04" db="EMBL/GenBank/DDBJ databases">
        <authorList>
            <person name="Bliznina A."/>
        </authorList>
    </citation>
    <scope>NUCLEOTIDE SEQUENCE [LARGE SCALE GENOMIC DNA]</scope>
</reference>
<dbReference type="PROSITE" id="PS51526">
    <property type="entry name" value="RFX_DBD"/>
    <property type="match status" value="1"/>
</dbReference>
<feature type="compositionally biased region" description="Polar residues" evidence="5">
    <location>
        <begin position="538"/>
        <end position="554"/>
    </location>
</feature>
<feature type="compositionally biased region" description="Low complexity" evidence="5">
    <location>
        <begin position="679"/>
        <end position="694"/>
    </location>
</feature>
<feature type="compositionally biased region" description="Basic and acidic residues" evidence="5">
    <location>
        <begin position="768"/>
        <end position="797"/>
    </location>
</feature>
<proteinExistence type="predicted"/>
<organism evidence="8 9">
    <name type="scientific">Oikopleura dioica</name>
    <name type="common">Tunicate</name>
    <dbReference type="NCBI Taxonomy" id="34765"/>
    <lineage>
        <taxon>Eukaryota</taxon>
        <taxon>Metazoa</taxon>
        <taxon>Chordata</taxon>
        <taxon>Tunicata</taxon>
        <taxon>Appendicularia</taxon>
        <taxon>Copelata</taxon>
        <taxon>Oikopleuridae</taxon>
        <taxon>Oikopleura</taxon>
    </lineage>
</organism>
<dbReference type="PANTHER" id="PTHR22970">
    <property type="entry name" value="AT-RICH INTERACTIVE DOMAIN-CONTAINING PROTEIN 2"/>
    <property type="match status" value="1"/>
</dbReference>
<feature type="compositionally biased region" description="Basic and acidic residues" evidence="5">
    <location>
        <begin position="734"/>
        <end position="744"/>
    </location>
</feature>
<evidence type="ECO:0000313" key="8">
    <source>
        <dbReference type="EMBL" id="CAG5108290.1"/>
    </source>
</evidence>
<evidence type="ECO:0000256" key="3">
    <source>
        <dbReference type="ARBA" id="ARBA00023163"/>
    </source>
</evidence>
<evidence type="ECO:0000256" key="4">
    <source>
        <dbReference type="ARBA" id="ARBA00023242"/>
    </source>
</evidence>
<dbReference type="EMBL" id="OU015566">
    <property type="protein sequence ID" value="CAG5108290.1"/>
    <property type="molecule type" value="Genomic_DNA"/>
</dbReference>
<dbReference type="SMART" id="SM01014">
    <property type="entry name" value="ARID"/>
    <property type="match status" value="1"/>
</dbReference>
<evidence type="ECO:0000259" key="6">
    <source>
        <dbReference type="PROSITE" id="PS51011"/>
    </source>
</evidence>
<accession>A0ABN7T0K5</accession>
<feature type="domain" description="RFX-type winged-helix" evidence="7">
    <location>
        <begin position="581"/>
        <end position="661"/>
    </location>
</feature>
<protein>
    <submittedName>
        <fullName evidence="8">Oidioi.mRNA.OKI2018_I69.chr1.g3725.t2.cds</fullName>
    </submittedName>
</protein>
<evidence type="ECO:0000256" key="2">
    <source>
        <dbReference type="ARBA" id="ARBA00023015"/>
    </source>
</evidence>
<dbReference type="InterPro" id="IPR011989">
    <property type="entry name" value="ARM-like"/>
</dbReference>
<dbReference type="InterPro" id="IPR052406">
    <property type="entry name" value="Chromatin_Remodeling_Comp"/>
</dbReference>
<dbReference type="SUPFAM" id="SSF46774">
    <property type="entry name" value="ARID-like"/>
    <property type="match status" value="1"/>
</dbReference>
<keyword evidence="4" id="KW-0539">Nucleus</keyword>
<dbReference type="Gene3D" id="1.25.10.10">
    <property type="entry name" value="Leucine-rich Repeat Variant"/>
    <property type="match status" value="1"/>
</dbReference>
<dbReference type="Proteomes" id="UP001158576">
    <property type="component" value="Chromosome 1"/>
</dbReference>
<keyword evidence="1" id="KW-0156">Chromatin regulator</keyword>
<sequence length="928" mass="103796">MPPPRDPNLAGKPVSLYLLFERVTKLGGSHTLSQEDKWQDILQAFNLTPPSATLAYGLRKIYKQYLESFERLQLYGEDPADDDEEEQNPNRGALDFLSEPRKVREDSYSQSYDRHVRRRMFQEQASSFDPNFQSLYKPDPPEWKIINSLHSCLPNEVNFILNTLLLYCSDHRQKRLRLERCPHLLDALMLHVGVPEDHDCELSQRWQANSKLFLTHYWDEVLSENDDLKPLLGIYSDFIPPHLKSEEPFLLGEKDREGQRIRQVLVILRNIVQDRLDTHIIRRNERVFCFLLRCALSSENTGLIEQALETLSMLLESDKTDKNVQLPVWIDEPYMSLILEMLVRLMRRSDKVIQIRVLEIYSSLLEQTVYDNGKEYEETPDPAEEETQTLETLQKKAELLLEYLPDMSEMIIPNLTLPDCDLLVATLEALVAIARSPMARSMVKAENIAVLVDLLSFSSRNCDFSKLKFFGPRHGEVTHYPLIVTPRLPRLLRATSAPLQGANSSAPNSQKPQAQTPHPATPHNSVHSSPAKQAALRPQQQEVHSNATKSQTPQKLRPVGQVANGLKEDQSQIQAASANFARAFIRKRIELGDENELLSRSGVFTEYTTKATQELKIAGVNGTPVLDVSGFTRLVREIFPTTQVLNDSHNRQSFVGIRMKKGDFKDEPIVPPISNGHATSPSPSSNGNSTPSNGVASPISNGVANGISEVDEDSTSDSNHSLDSVGGGVGKVKPKMEPKLEPIPEKTVNGTSSQEKEASAVLQSKSQSEAEKALPVENGSESHSDKENDESQKKESLQKNGTPVNGKLLPQKRTTEEGAAKTEPNQPVAKRVMIAAGPPQPPAGLRVLLQNAGHFLFDDFTDDREDCLTRAVRINAATILLCLTEQSVSHGEKDIVPMISRFEDRLSLMAASRQDASPVLARLLAFIP</sequence>
<feature type="region of interest" description="Disordered" evidence="5">
    <location>
        <begin position="79"/>
        <end position="104"/>
    </location>
</feature>
<feature type="region of interest" description="Disordered" evidence="5">
    <location>
        <begin position="499"/>
        <end position="557"/>
    </location>
</feature>
<dbReference type="PANTHER" id="PTHR22970:SF14">
    <property type="entry name" value="AT-RICH INTERACTIVE DOMAIN-CONTAINING PROTEIN 2"/>
    <property type="match status" value="1"/>
</dbReference>
<feature type="domain" description="ARID" evidence="6">
    <location>
        <begin position="1"/>
        <end position="74"/>
    </location>
</feature>
<dbReference type="SUPFAM" id="SSF48371">
    <property type="entry name" value="ARM repeat"/>
    <property type="match status" value="1"/>
</dbReference>
<feature type="region of interest" description="Disordered" evidence="5">
    <location>
        <begin position="665"/>
        <end position="826"/>
    </location>
</feature>
<dbReference type="InterPro" id="IPR016024">
    <property type="entry name" value="ARM-type_fold"/>
</dbReference>
<keyword evidence="3" id="KW-0804">Transcription</keyword>
<keyword evidence="9" id="KW-1185">Reference proteome</keyword>
<dbReference type="Pfam" id="PF01388">
    <property type="entry name" value="ARID"/>
    <property type="match status" value="1"/>
</dbReference>
<dbReference type="InterPro" id="IPR001606">
    <property type="entry name" value="ARID_dom"/>
</dbReference>
<dbReference type="InterPro" id="IPR003150">
    <property type="entry name" value="DNA-bd_RFX"/>
</dbReference>
<dbReference type="CDD" id="cd16100">
    <property type="entry name" value="ARID"/>
    <property type="match status" value="1"/>
</dbReference>
<name>A0ABN7T0K5_OIKDI</name>
<dbReference type="InterPro" id="IPR036431">
    <property type="entry name" value="ARID_dom_sf"/>
</dbReference>
<dbReference type="PROSITE" id="PS51011">
    <property type="entry name" value="ARID"/>
    <property type="match status" value="1"/>
</dbReference>